<sequence>MAMIGKQIQYYRKREKLSQQDLADRLCMSRQAISNWERNISEPDIDSITKLSNIFHIHVDTLLQIDDTFQQVERQKKLTRGFCLSLLLSLIYMVAIYFKGAHITNMIYVVVLNLVCGTIIIAYGYCINNQEFSLIAGYDDQIQYDEKELTHFLLDFEMHLLQVFVSVLVLSFIMDIFLDIVWMPALSCGILALDIFVSIIVLNIKYREKMFLNEKDQQNAKRMSVSTIVVFLDIVIFIILAIILASFRHIENNSTKGMLFGLWIMFGILLNIGYLFYADWVVKKDKDISLKNNGVFVFLNLIIWICMWLFI</sequence>
<evidence type="ECO:0000256" key="1">
    <source>
        <dbReference type="ARBA" id="ARBA00023125"/>
    </source>
</evidence>
<dbReference type="PROSITE" id="PS50943">
    <property type="entry name" value="HTH_CROC1"/>
    <property type="match status" value="1"/>
</dbReference>
<dbReference type="Gene3D" id="1.10.260.40">
    <property type="entry name" value="lambda repressor-like DNA-binding domains"/>
    <property type="match status" value="1"/>
</dbReference>
<keyword evidence="5" id="KW-1185">Reference proteome</keyword>
<accession>A0A7G9GS08</accession>
<dbReference type="AlphaFoldDB" id="A0A7G9GS08"/>
<gene>
    <name evidence="4" type="ORF">H9Q80_06480</name>
</gene>
<keyword evidence="2" id="KW-0812">Transmembrane</keyword>
<dbReference type="CDD" id="cd00093">
    <property type="entry name" value="HTH_XRE"/>
    <property type="match status" value="1"/>
</dbReference>
<dbReference type="EMBL" id="CP060636">
    <property type="protein sequence ID" value="QNM13590.1"/>
    <property type="molecule type" value="Genomic_DNA"/>
</dbReference>
<feature type="transmembrane region" description="Helical" evidence="2">
    <location>
        <begin position="152"/>
        <end position="174"/>
    </location>
</feature>
<dbReference type="SMART" id="SM00530">
    <property type="entry name" value="HTH_XRE"/>
    <property type="match status" value="1"/>
</dbReference>
<name>A0A7G9GS08_9FIRM</name>
<evidence type="ECO:0000313" key="4">
    <source>
        <dbReference type="EMBL" id="QNM13590.1"/>
    </source>
</evidence>
<keyword evidence="1" id="KW-0238">DNA-binding</keyword>
<protein>
    <submittedName>
        <fullName evidence="4">Helix-turn-helix transcriptional regulator</fullName>
    </submittedName>
</protein>
<dbReference type="PANTHER" id="PTHR46558:SF4">
    <property type="entry name" value="DNA-BIDING PHAGE PROTEIN"/>
    <property type="match status" value="1"/>
</dbReference>
<feature type="domain" description="HTH cro/C1-type" evidence="3">
    <location>
        <begin position="8"/>
        <end position="62"/>
    </location>
</feature>
<keyword evidence="2" id="KW-0472">Membrane</keyword>
<evidence type="ECO:0000256" key="2">
    <source>
        <dbReference type="SAM" id="Phobius"/>
    </source>
</evidence>
<evidence type="ECO:0000313" key="5">
    <source>
        <dbReference type="Proteomes" id="UP000515856"/>
    </source>
</evidence>
<feature type="transmembrane region" description="Helical" evidence="2">
    <location>
        <begin position="294"/>
        <end position="310"/>
    </location>
</feature>
<dbReference type="PANTHER" id="PTHR46558">
    <property type="entry name" value="TRACRIPTIONAL REGULATORY PROTEIN-RELATED-RELATED"/>
    <property type="match status" value="1"/>
</dbReference>
<organism evidence="4 5">
    <name type="scientific">[Eubacterium] hominis</name>
    <dbReference type="NCBI Taxonomy" id="2764325"/>
    <lineage>
        <taxon>Bacteria</taxon>
        <taxon>Bacillati</taxon>
        <taxon>Bacillota</taxon>
        <taxon>Erysipelotrichia</taxon>
        <taxon>Erysipelotrichales</taxon>
        <taxon>Erysipelotrichaceae</taxon>
        <taxon>Amedibacillus</taxon>
    </lineage>
</organism>
<feature type="transmembrane region" description="Helical" evidence="2">
    <location>
        <begin position="225"/>
        <end position="247"/>
    </location>
</feature>
<dbReference type="SUPFAM" id="SSF47413">
    <property type="entry name" value="lambda repressor-like DNA-binding domains"/>
    <property type="match status" value="1"/>
</dbReference>
<dbReference type="KEGG" id="ehn:H9Q80_06480"/>
<proteinExistence type="predicted"/>
<dbReference type="Pfam" id="PF01381">
    <property type="entry name" value="HTH_3"/>
    <property type="match status" value="1"/>
</dbReference>
<feature type="transmembrane region" description="Helical" evidence="2">
    <location>
        <begin position="259"/>
        <end position="282"/>
    </location>
</feature>
<dbReference type="RefSeq" id="WP_117452642.1">
    <property type="nucleotide sequence ID" value="NZ_CP060636.1"/>
</dbReference>
<dbReference type="InterPro" id="IPR010982">
    <property type="entry name" value="Lambda_DNA-bd_dom_sf"/>
</dbReference>
<keyword evidence="2" id="KW-1133">Transmembrane helix</keyword>
<feature type="transmembrane region" description="Helical" evidence="2">
    <location>
        <begin position="106"/>
        <end position="126"/>
    </location>
</feature>
<dbReference type="GO" id="GO:0003677">
    <property type="term" value="F:DNA binding"/>
    <property type="evidence" value="ECO:0007669"/>
    <property type="project" value="UniProtKB-KW"/>
</dbReference>
<dbReference type="InterPro" id="IPR001387">
    <property type="entry name" value="Cro/C1-type_HTH"/>
</dbReference>
<evidence type="ECO:0000259" key="3">
    <source>
        <dbReference type="PROSITE" id="PS50943"/>
    </source>
</evidence>
<reference evidence="4 5" key="1">
    <citation type="submission" date="2020-08" db="EMBL/GenBank/DDBJ databases">
        <authorList>
            <person name="Liu C."/>
            <person name="Sun Q."/>
        </authorList>
    </citation>
    <scope>NUCLEOTIDE SEQUENCE [LARGE SCALE GENOMIC DNA]</scope>
    <source>
        <strain evidence="4 5">NSJ-61</strain>
    </source>
</reference>
<feature type="transmembrane region" description="Helical" evidence="2">
    <location>
        <begin position="81"/>
        <end position="100"/>
    </location>
</feature>
<dbReference type="Proteomes" id="UP000515856">
    <property type="component" value="Chromosome"/>
</dbReference>
<feature type="transmembrane region" description="Helical" evidence="2">
    <location>
        <begin position="180"/>
        <end position="204"/>
    </location>
</feature>